<dbReference type="Proteomes" id="UP000017836">
    <property type="component" value="Unassembled WGS sequence"/>
</dbReference>
<accession>W1NMT1</accession>
<dbReference type="Gramene" id="ERM96604">
    <property type="protein sequence ID" value="ERM96604"/>
    <property type="gene ID" value="AMTR_s00001p00271160"/>
</dbReference>
<keyword evidence="2" id="KW-1185">Reference proteome</keyword>
<evidence type="ECO:0000313" key="2">
    <source>
        <dbReference type="Proteomes" id="UP000017836"/>
    </source>
</evidence>
<name>W1NMT1_AMBTC</name>
<proteinExistence type="predicted"/>
<protein>
    <submittedName>
        <fullName evidence="1">Uncharacterized protein</fullName>
    </submittedName>
</protein>
<dbReference type="HOGENOM" id="CLU_2309804_0_0_1"/>
<organism evidence="1 2">
    <name type="scientific">Amborella trichopoda</name>
    <dbReference type="NCBI Taxonomy" id="13333"/>
    <lineage>
        <taxon>Eukaryota</taxon>
        <taxon>Viridiplantae</taxon>
        <taxon>Streptophyta</taxon>
        <taxon>Embryophyta</taxon>
        <taxon>Tracheophyta</taxon>
        <taxon>Spermatophyta</taxon>
        <taxon>Magnoliopsida</taxon>
        <taxon>Amborellales</taxon>
        <taxon>Amborellaceae</taxon>
        <taxon>Amborella</taxon>
    </lineage>
</organism>
<evidence type="ECO:0000313" key="1">
    <source>
        <dbReference type="EMBL" id="ERM96604.1"/>
    </source>
</evidence>
<reference evidence="2" key="1">
    <citation type="journal article" date="2013" name="Science">
        <title>The Amborella genome and the evolution of flowering plants.</title>
        <authorList>
            <consortium name="Amborella Genome Project"/>
        </authorList>
    </citation>
    <scope>NUCLEOTIDE SEQUENCE [LARGE SCALE GENOMIC DNA]</scope>
</reference>
<dbReference type="AlphaFoldDB" id="W1NMT1"/>
<gene>
    <name evidence="1" type="ORF">AMTR_s00001p00271160</name>
</gene>
<dbReference type="EMBL" id="KI397142">
    <property type="protein sequence ID" value="ERM96604.1"/>
    <property type="molecule type" value="Genomic_DNA"/>
</dbReference>
<sequence length="100" mass="10732">MASITTKATIKVAWPCCNPVFSCSGKRVLPFRIQAIWIMPGLFSSKIATTPRCGTADALGMIKNSNPRITLKSSMGTTTRLIVAVQSPTLASYLSCCPHN</sequence>